<evidence type="ECO:0000313" key="2">
    <source>
        <dbReference type="EMBL" id="JAD23472.1"/>
    </source>
</evidence>
<feature type="region of interest" description="Disordered" evidence="1">
    <location>
        <begin position="1"/>
        <end position="39"/>
    </location>
</feature>
<reference evidence="2" key="1">
    <citation type="submission" date="2014-09" db="EMBL/GenBank/DDBJ databases">
        <authorList>
            <person name="Magalhaes I.L.F."/>
            <person name="Oliveira U."/>
            <person name="Santos F.R."/>
            <person name="Vidigal T.H.D.A."/>
            <person name="Brescovit A.D."/>
            <person name="Santos A.J."/>
        </authorList>
    </citation>
    <scope>NUCLEOTIDE SEQUENCE</scope>
    <source>
        <tissue evidence="2">Shoot tissue taken approximately 20 cm above the soil surface</tissue>
    </source>
</reference>
<protein>
    <submittedName>
        <fullName evidence="2">Uncharacterized protein</fullName>
    </submittedName>
</protein>
<dbReference type="EMBL" id="GBRH01274423">
    <property type="protein sequence ID" value="JAD23472.1"/>
    <property type="molecule type" value="Transcribed_RNA"/>
</dbReference>
<sequence>MVNVSRSASPFASEVHPLASSNTTSWVTWSRPATGSYTW</sequence>
<feature type="compositionally biased region" description="Polar residues" evidence="1">
    <location>
        <begin position="19"/>
        <end position="39"/>
    </location>
</feature>
<reference evidence="2" key="2">
    <citation type="journal article" date="2015" name="Data Brief">
        <title>Shoot transcriptome of the giant reed, Arundo donax.</title>
        <authorList>
            <person name="Barrero R.A."/>
            <person name="Guerrero F.D."/>
            <person name="Moolhuijzen P."/>
            <person name="Goolsby J.A."/>
            <person name="Tidwell J."/>
            <person name="Bellgard S.E."/>
            <person name="Bellgard M.I."/>
        </authorList>
    </citation>
    <scope>NUCLEOTIDE SEQUENCE</scope>
    <source>
        <tissue evidence="2">Shoot tissue taken approximately 20 cm above the soil surface</tissue>
    </source>
</reference>
<dbReference type="AlphaFoldDB" id="A0A0A8YLJ6"/>
<proteinExistence type="predicted"/>
<accession>A0A0A8YLJ6</accession>
<evidence type="ECO:0000256" key="1">
    <source>
        <dbReference type="SAM" id="MobiDB-lite"/>
    </source>
</evidence>
<feature type="compositionally biased region" description="Polar residues" evidence="1">
    <location>
        <begin position="1"/>
        <end position="10"/>
    </location>
</feature>
<organism evidence="2">
    <name type="scientific">Arundo donax</name>
    <name type="common">Giant reed</name>
    <name type="synonym">Donax arundinaceus</name>
    <dbReference type="NCBI Taxonomy" id="35708"/>
    <lineage>
        <taxon>Eukaryota</taxon>
        <taxon>Viridiplantae</taxon>
        <taxon>Streptophyta</taxon>
        <taxon>Embryophyta</taxon>
        <taxon>Tracheophyta</taxon>
        <taxon>Spermatophyta</taxon>
        <taxon>Magnoliopsida</taxon>
        <taxon>Liliopsida</taxon>
        <taxon>Poales</taxon>
        <taxon>Poaceae</taxon>
        <taxon>PACMAD clade</taxon>
        <taxon>Arundinoideae</taxon>
        <taxon>Arundineae</taxon>
        <taxon>Arundo</taxon>
    </lineage>
</organism>
<name>A0A0A8YLJ6_ARUDO</name>